<protein>
    <submittedName>
        <fullName evidence="1">Unannotated protein</fullName>
    </submittedName>
</protein>
<name>A0A6J7XYK1_9ZZZZ</name>
<reference evidence="1" key="1">
    <citation type="submission" date="2020-05" db="EMBL/GenBank/DDBJ databases">
        <authorList>
            <person name="Chiriac C."/>
            <person name="Salcher M."/>
            <person name="Ghai R."/>
            <person name="Kavagutti S V."/>
        </authorList>
    </citation>
    <scope>NUCLEOTIDE SEQUENCE</scope>
</reference>
<accession>A0A6J7XYK1</accession>
<dbReference type="EMBL" id="CAFBSG010000004">
    <property type="protein sequence ID" value="CAB5239606.1"/>
    <property type="molecule type" value="Genomic_DNA"/>
</dbReference>
<dbReference type="InterPro" id="IPR043777">
    <property type="entry name" value="DUF5719"/>
</dbReference>
<sequence>MKFQRFFSVVALTTVTLILANLLAGVASKEQFSENFPAVVCPPTLPGLTSQISIQKRSVKFRTVGSNSSKFIPMRMTRFKVIKNPILVDAQGISPVVWQSKAGNWTGGTICTAPVSNQWFVGGTSDVTTRGHLVLVNSGLSESIIDINVWSENGPELSKVFTVSDNSYITLSLDALAPGATQIVIHVAPRSGRVNSFLIDERGKGLRSLGGEMVNSSIESSKDIFIPAIPRAVKIASRIPQELRVLVPGDSDANFSVEVVSDDGKFTPVGLDEETIKSGVVNTISIDPDISSTFYGLVIHSDQPIVAAVYSRGAKDFTWSTAAPKLSPFALSVTGLNPTLIFTGDSIDVSITAKLSSGKTIKRRILGSDIGFWRVPDSVLSVSMTKVSKDTYGAALLSSQSGTGYFPLIPGSTLTRSEVPSANIRVLNP</sequence>
<organism evidence="1">
    <name type="scientific">freshwater metagenome</name>
    <dbReference type="NCBI Taxonomy" id="449393"/>
    <lineage>
        <taxon>unclassified sequences</taxon>
        <taxon>metagenomes</taxon>
        <taxon>ecological metagenomes</taxon>
    </lineage>
</organism>
<proteinExistence type="predicted"/>
<gene>
    <name evidence="1" type="ORF">UFOPK3554_00375</name>
</gene>
<dbReference type="AlphaFoldDB" id="A0A6J7XYK1"/>
<evidence type="ECO:0000313" key="1">
    <source>
        <dbReference type="EMBL" id="CAB5239606.1"/>
    </source>
</evidence>
<dbReference type="Pfam" id="PF18986">
    <property type="entry name" value="DUF5719"/>
    <property type="match status" value="1"/>
</dbReference>